<name>A0AAW0ZF21_9HYME</name>
<reference evidence="1 2" key="1">
    <citation type="submission" date="2024-05" db="EMBL/GenBank/DDBJ databases">
        <title>The nuclear and mitochondrial genome assemblies of Tetragonisca angustula (Apidae: Meliponini), a tiny yet remarkable pollinator in the Neotropics.</title>
        <authorList>
            <person name="Ferrari R."/>
            <person name="Ricardo P.C."/>
            <person name="Dias F.C."/>
            <person name="Araujo N.S."/>
            <person name="Soares D.O."/>
            <person name="Zhou Q.-S."/>
            <person name="Zhu C.-D."/>
            <person name="Coutinho L."/>
            <person name="Airas M.C."/>
            <person name="Batista T.M."/>
        </authorList>
    </citation>
    <scope>NUCLEOTIDE SEQUENCE [LARGE SCALE GENOMIC DNA]</scope>
    <source>
        <strain evidence="1">ASF017062</strain>
        <tissue evidence="1">Abdomen</tissue>
    </source>
</reference>
<sequence length="104" mass="12231">MVGCGVRWFTGTFSRFIVAFEEKTSRRHWWVSTTREQARQCGRTAAFSLHLHLHTPRQHPEIHYNEEKETKTKTSGRALERFCNGRADRLFRLMSFSLIDGISM</sequence>
<accession>A0AAW0ZF21</accession>
<keyword evidence="2" id="KW-1185">Reference proteome</keyword>
<comment type="caution">
    <text evidence="1">The sequence shown here is derived from an EMBL/GenBank/DDBJ whole genome shotgun (WGS) entry which is preliminary data.</text>
</comment>
<proteinExistence type="predicted"/>
<dbReference type="EMBL" id="JAWNGG020000220">
    <property type="protein sequence ID" value="KAK9296214.1"/>
    <property type="molecule type" value="Genomic_DNA"/>
</dbReference>
<evidence type="ECO:0008006" key="3">
    <source>
        <dbReference type="Google" id="ProtNLM"/>
    </source>
</evidence>
<evidence type="ECO:0000313" key="2">
    <source>
        <dbReference type="Proteomes" id="UP001432146"/>
    </source>
</evidence>
<dbReference type="AlphaFoldDB" id="A0AAW0ZF21"/>
<gene>
    <name evidence="1" type="ORF">QLX08_009712</name>
</gene>
<protein>
    <recommendedName>
        <fullName evidence="3">Secreted protein</fullName>
    </recommendedName>
</protein>
<dbReference type="Proteomes" id="UP001432146">
    <property type="component" value="Unassembled WGS sequence"/>
</dbReference>
<evidence type="ECO:0000313" key="1">
    <source>
        <dbReference type="EMBL" id="KAK9296214.1"/>
    </source>
</evidence>
<organism evidence="1 2">
    <name type="scientific">Tetragonisca angustula</name>
    <dbReference type="NCBI Taxonomy" id="166442"/>
    <lineage>
        <taxon>Eukaryota</taxon>
        <taxon>Metazoa</taxon>
        <taxon>Ecdysozoa</taxon>
        <taxon>Arthropoda</taxon>
        <taxon>Hexapoda</taxon>
        <taxon>Insecta</taxon>
        <taxon>Pterygota</taxon>
        <taxon>Neoptera</taxon>
        <taxon>Endopterygota</taxon>
        <taxon>Hymenoptera</taxon>
        <taxon>Apocrita</taxon>
        <taxon>Aculeata</taxon>
        <taxon>Apoidea</taxon>
        <taxon>Anthophila</taxon>
        <taxon>Apidae</taxon>
        <taxon>Tetragonisca</taxon>
    </lineage>
</organism>